<keyword evidence="1" id="KW-0812">Transmembrane</keyword>
<dbReference type="InterPro" id="IPR029058">
    <property type="entry name" value="AB_hydrolase_fold"/>
</dbReference>
<name>A0A8H4VEY8_9HYPO</name>
<comment type="caution">
    <text evidence="3">The sequence shown here is derived from an EMBL/GenBank/DDBJ whole genome shotgun (WGS) entry which is preliminary data.</text>
</comment>
<dbReference type="SUPFAM" id="SSF53474">
    <property type="entry name" value="alpha/beta-Hydrolases"/>
    <property type="match status" value="1"/>
</dbReference>
<evidence type="ECO:0000313" key="4">
    <source>
        <dbReference type="Proteomes" id="UP000562929"/>
    </source>
</evidence>
<dbReference type="InterPro" id="IPR039529">
    <property type="entry name" value="PGAP1/BST1"/>
</dbReference>
<feature type="transmembrane region" description="Helical" evidence="1">
    <location>
        <begin position="193"/>
        <end position="214"/>
    </location>
</feature>
<evidence type="ECO:0000256" key="1">
    <source>
        <dbReference type="SAM" id="Phobius"/>
    </source>
</evidence>
<organism evidence="3 4">
    <name type="scientific">Ophiocordyceps camponoti-floridani</name>
    <dbReference type="NCBI Taxonomy" id="2030778"/>
    <lineage>
        <taxon>Eukaryota</taxon>
        <taxon>Fungi</taxon>
        <taxon>Dikarya</taxon>
        <taxon>Ascomycota</taxon>
        <taxon>Pezizomycotina</taxon>
        <taxon>Sordariomycetes</taxon>
        <taxon>Hypocreomycetidae</taxon>
        <taxon>Hypocreales</taxon>
        <taxon>Ophiocordycipitaceae</taxon>
        <taxon>Ophiocordyceps</taxon>
    </lineage>
</organism>
<dbReference type="Pfam" id="PF25140">
    <property type="entry name" value="PGAP1_TMD"/>
    <property type="match status" value="1"/>
</dbReference>
<proteinExistence type="predicted"/>
<keyword evidence="1" id="KW-1133">Transmembrane helix</keyword>
<evidence type="ECO:0000259" key="2">
    <source>
        <dbReference type="Pfam" id="PF25140"/>
    </source>
</evidence>
<keyword evidence="1" id="KW-0472">Membrane</keyword>
<dbReference type="OrthoDB" id="348976at2759"/>
<dbReference type="GO" id="GO:0006505">
    <property type="term" value="P:GPI anchor metabolic process"/>
    <property type="evidence" value="ECO:0007669"/>
    <property type="project" value="TreeGrafter"/>
</dbReference>
<dbReference type="InterPro" id="IPR056824">
    <property type="entry name" value="PGAP1_TMD"/>
</dbReference>
<feature type="transmembrane region" description="Helical" evidence="1">
    <location>
        <begin position="164"/>
        <end position="181"/>
    </location>
</feature>
<reference evidence="3 4" key="1">
    <citation type="journal article" date="2020" name="G3 (Bethesda)">
        <title>Genetic Underpinnings of Host Manipulation by Ophiocordyceps as Revealed by Comparative Transcriptomics.</title>
        <authorList>
            <person name="Will I."/>
            <person name="Das B."/>
            <person name="Trinh T."/>
            <person name="Brachmann A."/>
            <person name="Ohm R.A."/>
            <person name="de Bekker C."/>
        </authorList>
    </citation>
    <scope>NUCLEOTIDE SEQUENCE [LARGE SCALE GENOMIC DNA]</scope>
    <source>
        <strain evidence="3 4">EC05</strain>
    </source>
</reference>
<accession>A0A8H4VEY8</accession>
<dbReference type="PANTHER" id="PTHR15495:SF7">
    <property type="entry name" value="GPI INOSITOL-DEACYLASE"/>
    <property type="match status" value="1"/>
</dbReference>
<dbReference type="Proteomes" id="UP000562929">
    <property type="component" value="Unassembled WGS sequence"/>
</dbReference>
<keyword evidence="4" id="KW-1185">Reference proteome</keyword>
<feature type="transmembrane region" description="Helical" evidence="1">
    <location>
        <begin position="264"/>
        <end position="281"/>
    </location>
</feature>
<sequence>MSYMRPSYVHLTDFGNEHTRFATKYSLYLYREQGIDDEQLRGIPVLFIPGNAGSYKQVRPIAAEAASYHHNILLDRRNSMQPGVRNLDFFTVDFNEDITAFHGQTLLDQAEYLNEAVRYILSLYSDPQRAGRDDEIPDPSAVVILVHRVVLFLVSTVIPYQFAYVVACLVQMFTVICAFRTNTKLASVDSQNFYHYAHSILLLMMWVLPINLPILAVWARNLAVHWLTPFPSHHNVFCIIPFMLLVENLTAGSMVPQMRSWHRHVTNLLLVGTAFCVALYGVSHAYALHYLVNAVAAWLVYLHSTKHA</sequence>
<gene>
    <name evidence="3" type="ORF">GQ602_001822</name>
</gene>
<dbReference type="AlphaFoldDB" id="A0A8H4VEY8"/>
<protein>
    <submittedName>
        <fullName evidence="3">GPI inositol-deacylase</fullName>
    </submittedName>
</protein>
<feature type="transmembrane region" description="Helical" evidence="1">
    <location>
        <begin position="234"/>
        <end position="252"/>
    </location>
</feature>
<dbReference type="PANTHER" id="PTHR15495">
    <property type="entry name" value="NEGATIVE REGULATOR OF VESICLE FORMATION-RELATED"/>
    <property type="match status" value="1"/>
</dbReference>
<dbReference type="GO" id="GO:0006888">
    <property type="term" value="P:endoplasmic reticulum to Golgi vesicle-mediated transport"/>
    <property type="evidence" value="ECO:0007669"/>
    <property type="project" value="TreeGrafter"/>
</dbReference>
<dbReference type="EMBL" id="JAACLJ010000002">
    <property type="protein sequence ID" value="KAF4591523.1"/>
    <property type="molecule type" value="Genomic_DNA"/>
</dbReference>
<dbReference type="GO" id="GO:0015031">
    <property type="term" value="P:protein transport"/>
    <property type="evidence" value="ECO:0007669"/>
    <property type="project" value="UniProtKB-KW"/>
</dbReference>
<dbReference type="GO" id="GO:0050185">
    <property type="term" value="F:phosphatidylinositol deacylase activity"/>
    <property type="evidence" value="ECO:0007669"/>
    <property type="project" value="TreeGrafter"/>
</dbReference>
<dbReference type="GO" id="GO:0005789">
    <property type="term" value="C:endoplasmic reticulum membrane"/>
    <property type="evidence" value="ECO:0007669"/>
    <property type="project" value="UniProtKB-SubCell"/>
</dbReference>
<feature type="domain" description="GPI inositol-deacylase transmembrane" evidence="2">
    <location>
        <begin position="145"/>
        <end position="303"/>
    </location>
</feature>
<evidence type="ECO:0000313" key="3">
    <source>
        <dbReference type="EMBL" id="KAF4591523.1"/>
    </source>
</evidence>